<organism evidence="1 2">
    <name type="scientific">Allacma fusca</name>
    <dbReference type="NCBI Taxonomy" id="39272"/>
    <lineage>
        <taxon>Eukaryota</taxon>
        <taxon>Metazoa</taxon>
        <taxon>Ecdysozoa</taxon>
        <taxon>Arthropoda</taxon>
        <taxon>Hexapoda</taxon>
        <taxon>Collembola</taxon>
        <taxon>Symphypleona</taxon>
        <taxon>Sminthuridae</taxon>
        <taxon>Allacma</taxon>
    </lineage>
</organism>
<name>A0A8J2KZ41_9HEXA</name>
<accession>A0A8J2KZ41</accession>
<protein>
    <submittedName>
        <fullName evidence="1">Uncharacterized protein</fullName>
    </submittedName>
</protein>
<gene>
    <name evidence="1" type="ORF">AFUS01_LOCUS32361</name>
</gene>
<reference evidence="1" key="1">
    <citation type="submission" date="2021-06" db="EMBL/GenBank/DDBJ databases">
        <authorList>
            <person name="Hodson N. C."/>
            <person name="Mongue J. A."/>
            <person name="Jaron S. K."/>
        </authorList>
    </citation>
    <scope>NUCLEOTIDE SEQUENCE</scope>
</reference>
<dbReference type="EMBL" id="CAJVCH010525230">
    <property type="protein sequence ID" value="CAG7822070.1"/>
    <property type="molecule type" value="Genomic_DNA"/>
</dbReference>
<evidence type="ECO:0000313" key="2">
    <source>
        <dbReference type="Proteomes" id="UP000708208"/>
    </source>
</evidence>
<sequence>MAQVFSSTFFIPS</sequence>
<feature type="non-terminal residue" evidence="1">
    <location>
        <position position="1"/>
    </location>
</feature>
<evidence type="ECO:0000313" key="1">
    <source>
        <dbReference type="EMBL" id="CAG7822070.1"/>
    </source>
</evidence>
<keyword evidence="2" id="KW-1185">Reference proteome</keyword>
<comment type="caution">
    <text evidence="1">The sequence shown here is derived from an EMBL/GenBank/DDBJ whole genome shotgun (WGS) entry which is preliminary data.</text>
</comment>
<proteinExistence type="predicted"/>
<dbReference type="Proteomes" id="UP000708208">
    <property type="component" value="Unassembled WGS sequence"/>
</dbReference>